<evidence type="ECO:0008006" key="4">
    <source>
        <dbReference type="Google" id="ProtNLM"/>
    </source>
</evidence>
<name>A0A1G7T2N6_9BACT</name>
<dbReference type="EMBL" id="FNCQ01000002">
    <property type="protein sequence ID" value="SDG29563.1"/>
    <property type="molecule type" value="Genomic_DNA"/>
</dbReference>
<evidence type="ECO:0000313" key="3">
    <source>
        <dbReference type="Proteomes" id="UP000198779"/>
    </source>
</evidence>
<sequence>MFVTGKSSNFAPRFQKTQQIFTMKNFTLMMFALLCSLMSFAQGGQTTFTWAAENGGFDDQAVVAEFNVTDDMTATAAKGNGSSDPKYYDNGKSVRLYKGNTLTLAGPGITKISFTFSGGKKNLQSNVGTLANDVWTGSADEIVFSVPDGQARIEAMEVTYAGTGNLVNNSERVVEDVVVTVPEGLQTETWTLEGYFSEYQGYDEIQTPVNRALKVGFDGKDVYVQGLSYYLPEAWIKGLLSEDGKQITFNSPQYYGSEAYANYSRSMYFLIDIYNEEMDECPESYTFDYDAEAGTITVPQDVYIMENAQPERNYNDAYGYYIQPVLHKGEPTVEEVVELPEGLTADEYHMQAVDGYFNTEHVGTVYVAIDGADVYLQGLEPYLPKAWAKGVLRDGTITVEGGQFLGHLSLMTLEYDLYTAPMAFTYDAQTGTLKADNYQIANDQDEAFEYFLDVTLTKINDVPGVPVTPSVASMELDEDYGYYLVMDVPLVSTTGNFLSAGKLSYQIYYDVDGMPQPFVLKKENYEDLTEDMSVIPYEFTDDNDITEHGYAVYLNGVDVTAWKRVGVKSIYTGGGETHESEIGWLSLGSADGIVNAGVCPDNVRYVDVMGRRADGTQKGLLIRQERMADGSVKNVKVIRK</sequence>
<proteinExistence type="predicted"/>
<keyword evidence="1" id="KW-0732">Signal</keyword>
<feature type="signal peptide" evidence="1">
    <location>
        <begin position="1"/>
        <end position="41"/>
    </location>
</feature>
<dbReference type="STRING" id="645274.SAMN04487901_102101"/>
<accession>A0A1G7T2N6</accession>
<reference evidence="3" key="1">
    <citation type="submission" date="2016-10" db="EMBL/GenBank/DDBJ databases">
        <authorList>
            <person name="Varghese N."/>
            <person name="Submissions S."/>
        </authorList>
    </citation>
    <scope>NUCLEOTIDE SEQUENCE [LARGE SCALE GENOMIC DNA]</scope>
    <source>
        <strain evidence="3">BP1-148</strain>
    </source>
</reference>
<evidence type="ECO:0000313" key="2">
    <source>
        <dbReference type="EMBL" id="SDG29563.1"/>
    </source>
</evidence>
<gene>
    <name evidence="2" type="ORF">SAMN04487901_102101</name>
</gene>
<dbReference type="AlphaFoldDB" id="A0A1G7T2N6"/>
<keyword evidence="3" id="KW-1185">Reference proteome</keyword>
<dbReference type="Proteomes" id="UP000198779">
    <property type="component" value="Unassembled WGS sequence"/>
</dbReference>
<organism evidence="2 3">
    <name type="scientific">Prevotella communis</name>
    <dbReference type="NCBI Taxonomy" id="2913614"/>
    <lineage>
        <taxon>Bacteria</taxon>
        <taxon>Pseudomonadati</taxon>
        <taxon>Bacteroidota</taxon>
        <taxon>Bacteroidia</taxon>
        <taxon>Bacteroidales</taxon>
        <taxon>Prevotellaceae</taxon>
        <taxon>Prevotella</taxon>
    </lineage>
</organism>
<feature type="chain" id="PRO_5011735557" description="Lipocalin-like domain-containing protein" evidence="1">
    <location>
        <begin position="42"/>
        <end position="640"/>
    </location>
</feature>
<protein>
    <recommendedName>
        <fullName evidence="4">Lipocalin-like domain-containing protein</fullName>
    </recommendedName>
</protein>
<evidence type="ECO:0000256" key="1">
    <source>
        <dbReference type="SAM" id="SignalP"/>
    </source>
</evidence>